<dbReference type="AlphaFoldDB" id="A0A8D5U4K8"/>
<dbReference type="Gene3D" id="3.40.50.150">
    <property type="entry name" value="Vaccinia Virus protein VP39"/>
    <property type="match status" value="1"/>
</dbReference>
<dbReference type="PANTHER" id="PTHR43591">
    <property type="entry name" value="METHYLTRANSFERASE"/>
    <property type="match status" value="1"/>
</dbReference>
<dbReference type="GO" id="GO:0032259">
    <property type="term" value="P:methylation"/>
    <property type="evidence" value="ECO:0007669"/>
    <property type="project" value="UniProtKB-KW"/>
</dbReference>
<evidence type="ECO:0000259" key="1">
    <source>
        <dbReference type="Pfam" id="PF08241"/>
    </source>
</evidence>
<accession>A0A8D5U4K8</accession>
<evidence type="ECO:0000313" key="2">
    <source>
        <dbReference type="EMBL" id="BCU69169.1"/>
    </source>
</evidence>
<keyword evidence="3" id="KW-1185">Reference proteome</keyword>
<dbReference type="Pfam" id="PF08241">
    <property type="entry name" value="Methyltransf_11"/>
    <property type="match status" value="1"/>
</dbReference>
<reference evidence="2 3" key="1">
    <citation type="submission" date="2021-04" db="EMBL/GenBank/DDBJ databases">
        <title>Complete genome sequence of Stygiolobus sp. KN-1.</title>
        <authorList>
            <person name="Nakamura K."/>
            <person name="Sakai H."/>
            <person name="Kurosawa N."/>
        </authorList>
    </citation>
    <scope>NUCLEOTIDE SEQUENCE [LARGE SCALE GENOMIC DNA]</scope>
    <source>
        <strain evidence="2 3">KN-1</strain>
    </source>
</reference>
<keyword evidence="2" id="KW-0489">Methyltransferase</keyword>
<proteinExistence type="predicted"/>
<dbReference type="GO" id="GO:0008757">
    <property type="term" value="F:S-adenosylmethionine-dependent methyltransferase activity"/>
    <property type="evidence" value="ECO:0007669"/>
    <property type="project" value="InterPro"/>
</dbReference>
<organism evidence="2 3">
    <name type="scientific">Stygiolobus caldivivus</name>
    <dbReference type="NCBI Taxonomy" id="2824673"/>
    <lineage>
        <taxon>Archaea</taxon>
        <taxon>Thermoproteota</taxon>
        <taxon>Thermoprotei</taxon>
        <taxon>Sulfolobales</taxon>
        <taxon>Sulfolobaceae</taxon>
        <taxon>Stygiolobus</taxon>
    </lineage>
</organism>
<dbReference type="CDD" id="cd02440">
    <property type="entry name" value="AdoMet_MTases"/>
    <property type="match status" value="1"/>
</dbReference>
<dbReference type="RefSeq" id="WP_221289226.1">
    <property type="nucleotide sequence ID" value="NZ_AP024597.1"/>
</dbReference>
<dbReference type="InterPro" id="IPR013216">
    <property type="entry name" value="Methyltransf_11"/>
</dbReference>
<dbReference type="InterPro" id="IPR029063">
    <property type="entry name" value="SAM-dependent_MTases_sf"/>
</dbReference>
<keyword evidence="2" id="KW-0808">Transferase</keyword>
<gene>
    <name evidence="2" type="ORF">KN1_04660</name>
</gene>
<feature type="domain" description="Methyltransferase type 11" evidence="1">
    <location>
        <begin position="89"/>
        <end position="177"/>
    </location>
</feature>
<name>A0A8D5U4K8_9CREN</name>
<evidence type="ECO:0000313" key="3">
    <source>
        <dbReference type="Proteomes" id="UP000825123"/>
    </source>
</evidence>
<protein>
    <submittedName>
        <fullName evidence="2">SAM-dependent methyltransferase</fullName>
    </submittedName>
</protein>
<dbReference type="SUPFAM" id="SSF53335">
    <property type="entry name" value="S-adenosyl-L-methionine-dependent methyltransferases"/>
    <property type="match status" value="1"/>
</dbReference>
<dbReference type="KEGG" id="csty:KN1_04660"/>
<dbReference type="Proteomes" id="UP000825123">
    <property type="component" value="Chromosome"/>
</dbReference>
<sequence length="233" mass="26460">MIDVFRCPIDGSRFKEKWVCENGHSFSEDNGIIDFLKDEKVESDDILEKVAGFYEQLWAPIGLFLTSGGNTYSSIMRQAGNYVSGNIVIDIGTGTGKLFDYAKCEICIGLDVSTKFLRILKKKRNNVIAVRGNANKLPFENEVADGVSAMFVLHMIPSKAVVLNEIFRVLKSNGKFVSTILTNNNSFSRFLARWWKLDLFSVDYYLKLFREVGFEKIDYQKIGAWTIFKCAKP</sequence>
<dbReference type="GeneID" id="66162214"/>
<dbReference type="EMBL" id="AP024597">
    <property type="protein sequence ID" value="BCU69169.1"/>
    <property type="molecule type" value="Genomic_DNA"/>
</dbReference>